<organism evidence="1 2">
    <name type="scientific">Methylobacterium soli</name>
    <dbReference type="NCBI Taxonomy" id="553447"/>
    <lineage>
        <taxon>Bacteria</taxon>
        <taxon>Pseudomonadati</taxon>
        <taxon>Pseudomonadota</taxon>
        <taxon>Alphaproteobacteria</taxon>
        <taxon>Hyphomicrobiales</taxon>
        <taxon>Methylobacteriaceae</taxon>
        <taxon>Methylobacterium</taxon>
    </lineage>
</organism>
<dbReference type="RefSeq" id="WP_151000121.1">
    <property type="nucleotide sequence ID" value="NZ_BPQY01000103.1"/>
</dbReference>
<proteinExistence type="predicted"/>
<dbReference type="OrthoDB" id="9803697at2"/>
<sequence length="80" mass="8551">MVDADQIREHATVVGSDGEHVGTVDHVNGGEIKLTKSDAEAGGLHHYIPLDFVQSVEGDQVRLSKPADEVKREWSTSGAA</sequence>
<dbReference type="EMBL" id="VZZK01000009">
    <property type="protein sequence ID" value="KAB1079386.1"/>
    <property type="molecule type" value="Genomic_DNA"/>
</dbReference>
<comment type="caution">
    <text evidence="1">The sequence shown here is derived from an EMBL/GenBank/DDBJ whole genome shotgun (WGS) entry which is preliminary data.</text>
</comment>
<gene>
    <name evidence="1" type="ORF">F6X53_11325</name>
</gene>
<evidence type="ECO:0000313" key="1">
    <source>
        <dbReference type="EMBL" id="KAB1079386.1"/>
    </source>
</evidence>
<dbReference type="InterPro" id="IPR018684">
    <property type="entry name" value="DUF2171"/>
</dbReference>
<dbReference type="Pfam" id="PF09939">
    <property type="entry name" value="DUF2171"/>
    <property type="match status" value="1"/>
</dbReference>
<dbReference type="AlphaFoldDB" id="A0A6L3T2M5"/>
<dbReference type="Proteomes" id="UP000474159">
    <property type="component" value="Unassembled WGS sequence"/>
</dbReference>
<keyword evidence="2" id="KW-1185">Reference proteome</keyword>
<reference evidence="1 2" key="1">
    <citation type="submission" date="2019-09" db="EMBL/GenBank/DDBJ databases">
        <title>YIM 48816 draft genome.</title>
        <authorList>
            <person name="Jiang L."/>
        </authorList>
    </citation>
    <scope>NUCLEOTIDE SEQUENCE [LARGE SCALE GENOMIC DNA]</scope>
    <source>
        <strain evidence="1 2">YIM 48816</strain>
    </source>
</reference>
<protein>
    <submittedName>
        <fullName evidence="1">DUF2171 domain-containing protein</fullName>
    </submittedName>
</protein>
<accession>A0A6L3T2M5</accession>
<evidence type="ECO:0000313" key="2">
    <source>
        <dbReference type="Proteomes" id="UP000474159"/>
    </source>
</evidence>
<name>A0A6L3T2M5_9HYPH</name>